<dbReference type="Proteomes" id="UP001145114">
    <property type="component" value="Unassembled WGS sequence"/>
</dbReference>
<proteinExistence type="predicted"/>
<name>A0ACC1HBG8_9FUNG</name>
<organism evidence="1 2">
    <name type="scientific">Spiromyces aspiralis</name>
    <dbReference type="NCBI Taxonomy" id="68401"/>
    <lineage>
        <taxon>Eukaryota</taxon>
        <taxon>Fungi</taxon>
        <taxon>Fungi incertae sedis</taxon>
        <taxon>Zoopagomycota</taxon>
        <taxon>Kickxellomycotina</taxon>
        <taxon>Kickxellomycetes</taxon>
        <taxon>Kickxellales</taxon>
        <taxon>Kickxellaceae</taxon>
        <taxon>Spiromyces</taxon>
    </lineage>
</organism>
<feature type="non-terminal residue" evidence="1">
    <location>
        <position position="148"/>
    </location>
</feature>
<dbReference type="EMBL" id="JAMZIH010009865">
    <property type="protein sequence ID" value="KAJ1669521.1"/>
    <property type="molecule type" value="Genomic_DNA"/>
</dbReference>
<protein>
    <submittedName>
        <fullName evidence="1">Uncharacterized protein</fullName>
    </submittedName>
</protein>
<comment type="caution">
    <text evidence="1">The sequence shown here is derived from an EMBL/GenBank/DDBJ whole genome shotgun (WGS) entry which is preliminary data.</text>
</comment>
<accession>A0ACC1HBG8</accession>
<gene>
    <name evidence="1" type="ORF">EV182_008721</name>
</gene>
<sequence length="148" mass="17265">MIHNFLNVARTDEELAERKRIFKGMNIHKVDPTFVDKHCGRYSVIFINLKDVRPTTLDEFRHSMAQAIFMVTKAWRHAISDTSKTELNDIRDRLNQMKRKMYDNLNASVAIPEELVKYLSKYHNAKCIVLVDEFDAPVISAPEGIREE</sequence>
<reference evidence="1" key="1">
    <citation type="submission" date="2022-06" db="EMBL/GenBank/DDBJ databases">
        <title>Phylogenomic reconstructions and comparative analyses of Kickxellomycotina fungi.</title>
        <authorList>
            <person name="Reynolds N.K."/>
            <person name="Stajich J.E."/>
            <person name="Barry K."/>
            <person name="Grigoriev I.V."/>
            <person name="Crous P."/>
            <person name="Smith M.E."/>
        </authorList>
    </citation>
    <scope>NUCLEOTIDE SEQUENCE</scope>
    <source>
        <strain evidence="1">RSA 2271</strain>
    </source>
</reference>
<evidence type="ECO:0000313" key="1">
    <source>
        <dbReference type="EMBL" id="KAJ1669521.1"/>
    </source>
</evidence>
<evidence type="ECO:0000313" key="2">
    <source>
        <dbReference type="Proteomes" id="UP001145114"/>
    </source>
</evidence>
<keyword evidence="2" id="KW-1185">Reference proteome</keyword>